<comment type="caution">
    <text evidence="2">The sequence shown here is derived from an EMBL/GenBank/DDBJ whole genome shotgun (WGS) entry which is preliminary data.</text>
</comment>
<name>A0AAW4VYM8_9FIRM</name>
<proteinExistence type="predicted"/>
<accession>A0AAW4VYM8</accession>
<keyword evidence="3" id="KW-1185">Reference proteome</keyword>
<evidence type="ECO:0000313" key="2">
    <source>
        <dbReference type="EMBL" id="MCC2226293.1"/>
    </source>
</evidence>
<organism evidence="2 3">
    <name type="scientific">Blautia fusiformis</name>
    <dbReference type="NCBI Taxonomy" id="2881264"/>
    <lineage>
        <taxon>Bacteria</taxon>
        <taxon>Bacillati</taxon>
        <taxon>Bacillota</taxon>
        <taxon>Clostridia</taxon>
        <taxon>Lachnospirales</taxon>
        <taxon>Lachnospiraceae</taxon>
        <taxon>Blautia</taxon>
    </lineage>
</organism>
<dbReference type="Proteomes" id="UP001198612">
    <property type="component" value="Unassembled WGS sequence"/>
</dbReference>
<feature type="compositionally biased region" description="Polar residues" evidence="1">
    <location>
        <begin position="135"/>
        <end position="147"/>
    </location>
</feature>
<sequence>MKLIAKKPCSFGGKAFFINDEIPVNAVLNPKQQEELGVLSIVSDGEAATGILETGFQETDIAIPVFKSYDGDTAQVMGIPLNAGEIQEVFSIMQMNVEEATKAIEAAKSENMLIVIHACDSRAGVKKAAQKKAGNLSSTNGSTNDSAGGNEFVDHSTQDETPSGK</sequence>
<dbReference type="RefSeq" id="WP_227588301.1">
    <property type="nucleotide sequence ID" value="NZ_JAJEQQ010000001.1"/>
</dbReference>
<dbReference type="EMBL" id="JAJEQQ010000001">
    <property type="protein sequence ID" value="MCC2226293.1"/>
    <property type="molecule type" value="Genomic_DNA"/>
</dbReference>
<evidence type="ECO:0000313" key="3">
    <source>
        <dbReference type="Proteomes" id="UP001198612"/>
    </source>
</evidence>
<gene>
    <name evidence="2" type="ORF">LKD40_00450</name>
</gene>
<dbReference type="AlphaFoldDB" id="A0AAW4VYM8"/>
<feature type="region of interest" description="Disordered" evidence="1">
    <location>
        <begin position="129"/>
        <end position="165"/>
    </location>
</feature>
<reference evidence="2 3" key="1">
    <citation type="submission" date="2021-10" db="EMBL/GenBank/DDBJ databases">
        <title>Anaerobic single-cell dispensing facilitates the cultivation of human gut bacteria.</title>
        <authorList>
            <person name="Afrizal A."/>
        </authorList>
    </citation>
    <scope>NUCLEOTIDE SEQUENCE [LARGE SCALE GENOMIC DNA]</scope>
    <source>
        <strain evidence="2 3">CLA-AA-H217</strain>
    </source>
</reference>
<evidence type="ECO:0000256" key="1">
    <source>
        <dbReference type="SAM" id="MobiDB-lite"/>
    </source>
</evidence>
<protein>
    <submittedName>
        <fullName evidence="2">Uncharacterized protein</fullName>
    </submittedName>
</protein>